<dbReference type="AlphaFoldDB" id="A0A1A8ZG72"/>
<sequence>MGRGCQKANVPFSQWLKRHMKYVPCGTTYFKNSLLKKNGWTIIHIPSYKWNKLKREEKDAYLIHKLSSCSEHLKNYFEKYNKLV</sequence>
<keyword evidence="5" id="KW-1185">Reference proteome</keyword>
<feature type="domain" description="RAP" evidence="1">
    <location>
        <begin position="1"/>
        <end position="64"/>
    </location>
</feature>
<dbReference type="EMBL" id="FLRD01000125">
    <property type="protein sequence ID" value="SBT42815.1"/>
    <property type="molecule type" value="Genomic_DNA"/>
</dbReference>
<reference evidence="2" key="2">
    <citation type="submission" date="2016-05" db="EMBL/GenBank/DDBJ databases">
        <authorList>
            <person name="Lavstsen T."/>
            <person name="Jespersen J.S."/>
        </authorList>
    </citation>
    <scope>NUCLEOTIDE SEQUENCE [LARGE SCALE GENOMIC DNA]</scope>
</reference>
<dbReference type="Pfam" id="PF08373">
    <property type="entry name" value="RAP"/>
    <property type="match status" value="1"/>
</dbReference>
<dbReference type="PROSITE" id="PS51286">
    <property type="entry name" value="RAP"/>
    <property type="match status" value="1"/>
</dbReference>
<proteinExistence type="predicted"/>
<reference evidence="4 5" key="1">
    <citation type="submission" date="2016-05" db="EMBL/GenBank/DDBJ databases">
        <authorList>
            <person name="Naeem Raeece"/>
        </authorList>
    </citation>
    <scope>NUCLEOTIDE SEQUENCE [LARGE SCALE GENOMIC DNA]</scope>
</reference>
<evidence type="ECO:0000313" key="4">
    <source>
        <dbReference type="Proteomes" id="UP000078550"/>
    </source>
</evidence>
<protein>
    <submittedName>
        <fullName evidence="2">RAP protein, putative</fullName>
    </submittedName>
</protein>
<evidence type="ECO:0000313" key="2">
    <source>
        <dbReference type="EMBL" id="SBT42815.1"/>
    </source>
</evidence>
<accession>A0A1A8ZG72</accession>
<dbReference type="InterPro" id="IPR013584">
    <property type="entry name" value="RAP"/>
</dbReference>
<evidence type="ECO:0000313" key="3">
    <source>
        <dbReference type="EMBL" id="SBT43293.1"/>
    </source>
</evidence>
<dbReference type="Proteomes" id="UP000078550">
    <property type="component" value="Unassembled WGS sequence"/>
</dbReference>
<evidence type="ECO:0000259" key="1">
    <source>
        <dbReference type="PROSITE" id="PS51286"/>
    </source>
</evidence>
<evidence type="ECO:0000313" key="5">
    <source>
        <dbReference type="Proteomes" id="UP000078555"/>
    </source>
</evidence>
<dbReference type="Proteomes" id="UP000078555">
    <property type="component" value="Unassembled WGS sequence"/>
</dbReference>
<organism evidence="2 5">
    <name type="scientific">Plasmodium ovale wallikeri</name>
    <dbReference type="NCBI Taxonomy" id="864142"/>
    <lineage>
        <taxon>Eukaryota</taxon>
        <taxon>Sar</taxon>
        <taxon>Alveolata</taxon>
        <taxon>Apicomplexa</taxon>
        <taxon>Aconoidasida</taxon>
        <taxon>Haemosporida</taxon>
        <taxon>Plasmodiidae</taxon>
        <taxon>Plasmodium</taxon>
        <taxon>Plasmodium (Plasmodium)</taxon>
    </lineage>
</organism>
<name>A0A1A8ZG72_PLAOA</name>
<gene>
    <name evidence="2" type="ORF">POVWA1_046710</name>
    <name evidence="3" type="ORF">POVWA2_045590</name>
</gene>
<dbReference type="EMBL" id="FLRE01000166">
    <property type="protein sequence ID" value="SBT43293.1"/>
    <property type="molecule type" value="Genomic_DNA"/>
</dbReference>